<keyword evidence="4" id="KW-1185">Reference proteome</keyword>
<dbReference type="Gene3D" id="1.10.238.20">
    <property type="entry name" value="Pheromone/general odorant binding protein domain"/>
    <property type="match status" value="1"/>
</dbReference>
<gene>
    <name evidence="3" type="ORF">R5R35_000825</name>
</gene>
<keyword evidence="1 2" id="KW-0732">Signal</keyword>
<comment type="caution">
    <text evidence="3">The sequence shown here is derived from an EMBL/GenBank/DDBJ whole genome shotgun (WGS) entry which is preliminary data.</text>
</comment>
<evidence type="ECO:0008006" key="5">
    <source>
        <dbReference type="Google" id="ProtNLM"/>
    </source>
</evidence>
<feature type="signal peptide" evidence="2">
    <location>
        <begin position="1"/>
        <end position="23"/>
    </location>
</feature>
<dbReference type="GO" id="GO:0005549">
    <property type="term" value="F:odorant binding"/>
    <property type="evidence" value="ECO:0007669"/>
    <property type="project" value="InterPro"/>
</dbReference>
<dbReference type="PANTHER" id="PTHR11857:SF48">
    <property type="entry name" value="GENERAL ODORANT-BINDING PROTEIN 57C-RELATED"/>
    <property type="match status" value="1"/>
</dbReference>
<dbReference type="CDD" id="cd23992">
    <property type="entry name" value="PBP_GOBP"/>
    <property type="match status" value="1"/>
</dbReference>
<accession>A0AAN9YY86</accession>
<dbReference type="Proteomes" id="UP001378592">
    <property type="component" value="Unassembled WGS sequence"/>
</dbReference>
<organism evidence="3 4">
    <name type="scientific">Gryllus longicercus</name>
    <dbReference type="NCBI Taxonomy" id="2509291"/>
    <lineage>
        <taxon>Eukaryota</taxon>
        <taxon>Metazoa</taxon>
        <taxon>Ecdysozoa</taxon>
        <taxon>Arthropoda</taxon>
        <taxon>Hexapoda</taxon>
        <taxon>Insecta</taxon>
        <taxon>Pterygota</taxon>
        <taxon>Neoptera</taxon>
        <taxon>Polyneoptera</taxon>
        <taxon>Orthoptera</taxon>
        <taxon>Ensifera</taxon>
        <taxon>Gryllidea</taxon>
        <taxon>Grylloidea</taxon>
        <taxon>Gryllidae</taxon>
        <taxon>Gryllinae</taxon>
        <taxon>Gryllus</taxon>
    </lineage>
</organism>
<dbReference type="PANTHER" id="PTHR11857">
    <property type="entry name" value="ODORANT BINDING PROTEIN-RELATED"/>
    <property type="match status" value="1"/>
</dbReference>
<dbReference type="GO" id="GO:0005615">
    <property type="term" value="C:extracellular space"/>
    <property type="evidence" value="ECO:0007669"/>
    <property type="project" value="TreeGrafter"/>
</dbReference>
<evidence type="ECO:0000256" key="1">
    <source>
        <dbReference type="ARBA" id="ARBA00022729"/>
    </source>
</evidence>
<evidence type="ECO:0000256" key="2">
    <source>
        <dbReference type="SAM" id="SignalP"/>
    </source>
</evidence>
<sequence length="184" mass="20328">MAAVAALVVVACCVGLLPSNALAAARPPAAESKHATDAPSTTVAAGPAPNFTAIMEQCNETYRIDMKLLQELNNTGSFREEKDETPMCYLHCVFDKGELMDTDGTFNVVRVKDMYRTGAESESRRAQMDDMVAMCILQRDETDHCRRVYGFVSCLMTETRKSTACRQDNQKLCRPPTESSENTQ</sequence>
<reference evidence="3 4" key="1">
    <citation type="submission" date="2024-03" db="EMBL/GenBank/DDBJ databases">
        <title>The genome assembly and annotation of the cricket Gryllus longicercus Weissman &amp; Gray.</title>
        <authorList>
            <person name="Szrajer S."/>
            <person name="Gray D."/>
            <person name="Ylla G."/>
        </authorList>
    </citation>
    <scope>NUCLEOTIDE SEQUENCE [LARGE SCALE GENOMIC DNA]</scope>
    <source>
        <strain evidence="3">DAG 2021-001</strain>
        <tissue evidence="3">Whole body minus gut</tissue>
    </source>
</reference>
<dbReference type="Pfam" id="PF01395">
    <property type="entry name" value="PBP_GOBP"/>
    <property type="match status" value="1"/>
</dbReference>
<evidence type="ECO:0000313" key="4">
    <source>
        <dbReference type="Proteomes" id="UP001378592"/>
    </source>
</evidence>
<proteinExistence type="predicted"/>
<name>A0AAN9YY86_9ORTH</name>
<evidence type="ECO:0000313" key="3">
    <source>
        <dbReference type="EMBL" id="KAK7791320.1"/>
    </source>
</evidence>
<dbReference type="SMART" id="SM00708">
    <property type="entry name" value="PhBP"/>
    <property type="match status" value="1"/>
</dbReference>
<dbReference type="InterPro" id="IPR036728">
    <property type="entry name" value="PBP_GOBP_sf"/>
</dbReference>
<dbReference type="EMBL" id="JAZDUA010000545">
    <property type="protein sequence ID" value="KAK7791320.1"/>
    <property type="molecule type" value="Genomic_DNA"/>
</dbReference>
<dbReference type="SUPFAM" id="SSF47565">
    <property type="entry name" value="Insect pheromone/odorant-binding proteins"/>
    <property type="match status" value="1"/>
</dbReference>
<dbReference type="AlphaFoldDB" id="A0AAN9YY86"/>
<dbReference type="InterPro" id="IPR006170">
    <property type="entry name" value="PBP/GOBP"/>
</dbReference>
<dbReference type="GO" id="GO:0007608">
    <property type="term" value="P:sensory perception of smell"/>
    <property type="evidence" value="ECO:0007669"/>
    <property type="project" value="TreeGrafter"/>
</dbReference>
<protein>
    <recommendedName>
        <fullName evidence="5">Odorant binding protein</fullName>
    </recommendedName>
</protein>
<feature type="chain" id="PRO_5042882836" description="Odorant binding protein" evidence="2">
    <location>
        <begin position="24"/>
        <end position="184"/>
    </location>
</feature>